<feature type="chain" id="PRO_5016620822" description="Outer membrane protein beta-barrel domain-containing protein" evidence="1">
    <location>
        <begin position="21"/>
        <end position="222"/>
    </location>
</feature>
<dbReference type="Gene3D" id="2.40.128.130">
    <property type="entry name" value="Autotransporter beta-domain"/>
    <property type="match status" value="1"/>
</dbReference>
<reference evidence="2 3" key="1">
    <citation type="submission" date="2018-04" db="EMBL/GenBank/DDBJ databases">
        <title>Sphingobacterium sp. M46 Genome.</title>
        <authorList>
            <person name="Cheng J."/>
            <person name="Li Y."/>
        </authorList>
    </citation>
    <scope>NUCLEOTIDE SEQUENCE [LARGE SCALE GENOMIC DNA]</scope>
    <source>
        <strain evidence="2 3">M46</strain>
    </source>
</reference>
<dbReference type="AlphaFoldDB" id="A0A363NQ05"/>
<accession>A0A363NQ05</accession>
<gene>
    <name evidence="2" type="ORF">DCO56_18190</name>
</gene>
<evidence type="ECO:0000313" key="2">
    <source>
        <dbReference type="EMBL" id="PUV22854.1"/>
    </source>
</evidence>
<sequence>MKKVLLLFACFSLLYYTADAQSKPGKKYLNIGYVSQHLKAVDDLDGESKIKSKFGASLSSGRTFFLNQEPIAKVLYFGIDWTYLDLNYAQFKQTETYSIEDGNGGMITETDNYVTHKGEIGMQVGPSVHVGLTDGFTVSAHVRYAPSYSLLYADEEFSGGFGNFFTTGLSANYGAFGLGFETRWGSAKHSFNIDIDELEEQEVTVKEKIKLNGSRIFLAFRF</sequence>
<organism evidence="2 3">
    <name type="scientific">Sphingobacterium athyrii</name>
    <dbReference type="NCBI Taxonomy" id="2152717"/>
    <lineage>
        <taxon>Bacteria</taxon>
        <taxon>Pseudomonadati</taxon>
        <taxon>Bacteroidota</taxon>
        <taxon>Sphingobacteriia</taxon>
        <taxon>Sphingobacteriales</taxon>
        <taxon>Sphingobacteriaceae</taxon>
        <taxon>Sphingobacterium</taxon>
    </lineage>
</organism>
<proteinExistence type="predicted"/>
<dbReference type="RefSeq" id="WP_108635189.1">
    <property type="nucleotide sequence ID" value="NZ_QCXX01000005.1"/>
</dbReference>
<keyword evidence="1" id="KW-0732">Signal</keyword>
<protein>
    <recommendedName>
        <fullName evidence="4">Outer membrane protein beta-barrel domain-containing protein</fullName>
    </recommendedName>
</protein>
<name>A0A363NQ05_9SPHI</name>
<keyword evidence="3" id="KW-1185">Reference proteome</keyword>
<comment type="caution">
    <text evidence="2">The sequence shown here is derived from an EMBL/GenBank/DDBJ whole genome shotgun (WGS) entry which is preliminary data.</text>
</comment>
<feature type="signal peptide" evidence="1">
    <location>
        <begin position="1"/>
        <end position="20"/>
    </location>
</feature>
<evidence type="ECO:0000256" key="1">
    <source>
        <dbReference type="SAM" id="SignalP"/>
    </source>
</evidence>
<dbReference type="EMBL" id="QCXX01000005">
    <property type="protein sequence ID" value="PUV22854.1"/>
    <property type="molecule type" value="Genomic_DNA"/>
</dbReference>
<dbReference type="OrthoDB" id="1072274at2"/>
<evidence type="ECO:0000313" key="3">
    <source>
        <dbReference type="Proteomes" id="UP000250831"/>
    </source>
</evidence>
<evidence type="ECO:0008006" key="4">
    <source>
        <dbReference type="Google" id="ProtNLM"/>
    </source>
</evidence>
<dbReference type="Proteomes" id="UP000250831">
    <property type="component" value="Unassembled WGS sequence"/>
</dbReference>
<dbReference type="InterPro" id="IPR036709">
    <property type="entry name" value="Autotransporte_beta_dom_sf"/>
</dbReference>